<dbReference type="EMBL" id="CAUOFW020000725">
    <property type="protein sequence ID" value="CAK9135617.1"/>
    <property type="molecule type" value="Genomic_DNA"/>
</dbReference>
<sequence length="171" mass="19004">MSTISTMDEPWKHRYAPHLLPPSHDKNLPLTTIIGLAAILSLPPTIDRIVALRFRGYSKVEVCWGRVAVKSLRDKGFAMVGGQKKVSDALDDEGVTGGHGCFATFVCMCMRERERAKQICSEWGRRETVSSFVGFWIVDWLVANNGTKGDSGGFGWLIGCNQWERMVVLGD</sequence>
<evidence type="ECO:0000313" key="1">
    <source>
        <dbReference type="EMBL" id="CAK9135617.1"/>
    </source>
</evidence>
<dbReference type="Proteomes" id="UP001642360">
    <property type="component" value="Unassembled WGS sequence"/>
</dbReference>
<organism evidence="1 2">
    <name type="scientific">Ilex paraguariensis</name>
    <name type="common">yerba mate</name>
    <dbReference type="NCBI Taxonomy" id="185542"/>
    <lineage>
        <taxon>Eukaryota</taxon>
        <taxon>Viridiplantae</taxon>
        <taxon>Streptophyta</taxon>
        <taxon>Embryophyta</taxon>
        <taxon>Tracheophyta</taxon>
        <taxon>Spermatophyta</taxon>
        <taxon>Magnoliopsida</taxon>
        <taxon>eudicotyledons</taxon>
        <taxon>Gunneridae</taxon>
        <taxon>Pentapetalae</taxon>
        <taxon>asterids</taxon>
        <taxon>campanulids</taxon>
        <taxon>Aquifoliales</taxon>
        <taxon>Aquifoliaceae</taxon>
        <taxon>Ilex</taxon>
    </lineage>
</organism>
<reference evidence="1 2" key="1">
    <citation type="submission" date="2024-02" db="EMBL/GenBank/DDBJ databases">
        <authorList>
            <person name="Vignale AGUSTIN F."/>
            <person name="Sosa J E."/>
            <person name="Modenutti C."/>
        </authorList>
    </citation>
    <scope>NUCLEOTIDE SEQUENCE [LARGE SCALE GENOMIC DNA]</scope>
</reference>
<gene>
    <name evidence="1" type="ORF">ILEXP_LOCUS2586</name>
</gene>
<evidence type="ECO:0000313" key="2">
    <source>
        <dbReference type="Proteomes" id="UP001642360"/>
    </source>
</evidence>
<dbReference type="AlphaFoldDB" id="A0ABC8QVQ0"/>
<proteinExistence type="predicted"/>
<comment type="caution">
    <text evidence="1">The sequence shown here is derived from an EMBL/GenBank/DDBJ whole genome shotgun (WGS) entry which is preliminary data.</text>
</comment>
<protein>
    <submittedName>
        <fullName evidence="1">Uncharacterized protein</fullName>
    </submittedName>
</protein>
<accession>A0ABC8QVQ0</accession>
<name>A0ABC8QVQ0_9AQUA</name>
<keyword evidence="2" id="KW-1185">Reference proteome</keyword>